<dbReference type="AlphaFoldDB" id="A0A518FS55"/>
<sequence>MFTRLFGILAILYGICMAVFAYAGTIPWFQFTHSDSTVVVCFIGALFFLFPFAETYQGLGLNYVDKSIDPFSPSGDNHRRLMQKCRIYHACWYLPVGFMFGTFIAWLVFPDYIQPQYAILSAFASLSGLWFVFVYPQAAKLFN</sequence>
<organism evidence="2 3">
    <name type="scientific">Gimesia panareensis</name>
    <dbReference type="NCBI Taxonomy" id="2527978"/>
    <lineage>
        <taxon>Bacteria</taxon>
        <taxon>Pseudomonadati</taxon>
        <taxon>Planctomycetota</taxon>
        <taxon>Planctomycetia</taxon>
        <taxon>Planctomycetales</taxon>
        <taxon>Planctomycetaceae</taxon>
        <taxon>Gimesia</taxon>
    </lineage>
</organism>
<name>A0A518FS55_9PLAN</name>
<accession>A0A518FS55</accession>
<proteinExistence type="predicted"/>
<keyword evidence="1" id="KW-0472">Membrane</keyword>
<reference evidence="2 3" key="1">
    <citation type="submission" date="2019-02" db="EMBL/GenBank/DDBJ databases">
        <title>Deep-cultivation of Planctomycetes and their phenomic and genomic characterization uncovers novel biology.</title>
        <authorList>
            <person name="Wiegand S."/>
            <person name="Jogler M."/>
            <person name="Boedeker C."/>
            <person name="Pinto D."/>
            <person name="Vollmers J."/>
            <person name="Rivas-Marin E."/>
            <person name="Kohn T."/>
            <person name="Peeters S.H."/>
            <person name="Heuer A."/>
            <person name="Rast P."/>
            <person name="Oberbeckmann S."/>
            <person name="Bunk B."/>
            <person name="Jeske O."/>
            <person name="Meyerdierks A."/>
            <person name="Storesund J.E."/>
            <person name="Kallscheuer N."/>
            <person name="Luecker S."/>
            <person name="Lage O.M."/>
            <person name="Pohl T."/>
            <person name="Merkel B.J."/>
            <person name="Hornburger P."/>
            <person name="Mueller R.-W."/>
            <person name="Bruemmer F."/>
            <person name="Labrenz M."/>
            <person name="Spormann A.M."/>
            <person name="Op den Camp H."/>
            <person name="Overmann J."/>
            <person name="Amann R."/>
            <person name="Jetten M.S.M."/>
            <person name="Mascher T."/>
            <person name="Medema M.H."/>
            <person name="Devos D.P."/>
            <person name="Kaster A.-K."/>
            <person name="Ovreas L."/>
            <person name="Rohde M."/>
            <person name="Galperin M.Y."/>
            <person name="Jogler C."/>
        </authorList>
    </citation>
    <scope>NUCLEOTIDE SEQUENCE [LARGE SCALE GENOMIC DNA]</scope>
    <source>
        <strain evidence="2 3">Pan153</strain>
    </source>
</reference>
<dbReference type="EMBL" id="CP036317">
    <property type="protein sequence ID" value="QDV19186.1"/>
    <property type="molecule type" value="Genomic_DNA"/>
</dbReference>
<feature type="transmembrane region" description="Helical" evidence="1">
    <location>
        <begin position="115"/>
        <end position="135"/>
    </location>
</feature>
<protein>
    <submittedName>
        <fullName evidence="2">Uncharacterized protein</fullName>
    </submittedName>
</protein>
<evidence type="ECO:0000256" key="1">
    <source>
        <dbReference type="SAM" id="Phobius"/>
    </source>
</evidence>
<keyword evidence="1" id="KW-1133">Transmembrane helix</keyword>
<evidence type="ECO:0000313" key="2">
    <source>
        <dbReference type="EMBL" id="QDV19186.1"/>
    </source>
</evidence>
<evidence type="ECO:0000313" key="3">
    <source>
        <dbReference type="Proteomes" id="UP000320839"/>
    </source>
</evidence>
<keyword evidence="1" id="KW-0812">Transmembrane</keyword>
<feature type="transmembrane region" description="Helical" evidence="1">
    <location>
        <begin position="33"/>
        <end position="53"/>
    </location>
</feature>
<gene>
    <name evidence="2" type="ORF">Pan153_38490</name>
</gene>
<dbReference type="Proteomes" id="UP000320839">
    <property type="component" value="Chromosome"/>
</dbReference>
<feature type="transmembrane region" description="Helical" evidence="1">
    <location>
        <begin position="87"/>
        <end position="109"/>
    </location>
</feature>